<dbReference type="InterPro" id="IPR005821">
    <property type="entry name" value="Ion_trans_dom"/>
</dbReference>
<evidence type="ECO:0000256" key="5">
    <source>
        <dbReference type="ARBA" id="ARBA00022692"/>
    </source>
</evidence>
<dbReference type="GO" id="GO:0005249">
    <property type="term" value="F:voltage-gated potassium channel activity"/>
    <property type="evidence" value="ECO:0007669"/>
    <property type="project" value="UniProtKB-UniRule"/>
</dbReference>
<dbReference type="PROSITE" id="PS51490">
    <property type="entry name" value="KHA"/>
    <property type="match status" value="1"/>
</dbReference>
<dbReference type="SMART" id="SM00100">
    <property type="entry name" value="cNMP"/>
    <property type="match status" value="1"/>
</dbReference>
<dbReference type="AlphaFoldDB" id="A0A5D3E776"/>
<keyword evidence="3 14" id="KW-0813">Transport</keyword>
<dbReference type="Pfam" id="PF12796">
    <property type="entry name" value="Ank_2"/>
    <property type="match status" value="2"/>
</dbReference>
<comment type="subunit">
    <text evidence="14">The potassium channel is composed of a homo- or heterotetrameric complex of pore-forming subunits.</text>
</comment>
<comment type="domain">
    <text evidence="14">The KHA domain (rich in hydrophobic and acidic residues) present in the C-terminal part is likely to be important for tetramerization.</text>
</comment>
<feature type="transmembrane region" description="Helical" evidence="14">
    <location>
        <begin position="296"/>
        <end position="318"/>
    </location>
</feature>
<dbReference type="Proteomes" id="UP000321947">
    <property type="component" value="Unassembled WGS sequence"/>
</dbReference>
<feature type="repeat" description="ANK" evidence="13">
    <location>
        <begin position="576"/>
        <end position="608"/>
    </location>
</feature>
<keyword evidence="13" id="KW-0040">ANK repeat</keyword>
<keyword evidence="12 14" id="KW-0407">Ion channel</keyword>
<dbReference type="Pfam" id="PF00520">
    <property type="entry name" value="Ion_trans"/>
    <property type="match status" value="1"/>
</dbReference>
<keyword evidence="10 14" id="KW-0406">Ion transport</keyword>
<proteinExistence type="inferred from homology"/>
<comment type="domain">
    <text evidence="14">The segment S4 is probably the voltage-sensor and is characterized by a series of positively charged amino acids. The pore-forming region H5 is enclosed by the transmembrane segments S5 and S6 in the Shaker-type (1P/6TM) and contains the GYGD signature motif which seems to be involved in potassium selectivity.</text>
</comment>
<dbReference type="PRINTS" id="PR01463">
    <property type="entry name" value="EAGCHANLFMLY"/>
</dbReference>
<evidence type="ECO:0000256" key="13">
    <source>
        <dbReference type="PROSITE-ProRule" id="PRU00023"/>
    </source>
</evidence>
<evidence type="ECO:0000256" key="11">
    <source>
        <dbReference type="ARBA" id="ARBA00023136"/>
    </source>
</evidence>
<evidence type="ECO:0000259" key="16">
    <source>
        <dbReference type="PROSITE" id="PS50042"/>
    </source>
</evidence>
<feature type="region of interest" description="Disordered" evidence="15">
    <location>
        <begin position="1"/>
        <end position="21"/>
    </location>
</feature>
<dbReference type="GO" id="GO:0034702">
    <property type="term" value="C:monoatomic ion channel complex"/>
    <property type="evidence" value="ECO:0007669"/>
    <property type="project" value="UniProtKB-KW"/>
</dbReference>
<dbReference type="Pfam" id="PF11834">
    <property type="entry name" value="KHA"/>
    <property type="match status" value="1"/>
</dbReference>
<dbReference type="InterPro" id="IPR036770">
    <property type="entry name" value="Ankyrin_rpt-contain_sf"/>
</dbReference>
<name>A0A5D3E776_CUCMM</name>
<evidence type="ECO:0000256" key="14">
    <source>
        <dbReference type="RuleBase" id="RU369015"/>
    </source>
</evidence>
<comment type="caution">
    <text evidence="14">Lacks conserved residue(s) required for the propagation of feature annotation.</text>
</comment>
<dbReference type="InterPro" id="IPR018490">
    <property type="entry name" value="cNMP-bd_dom_sf"/>
</dbReference>
<dbReference type="FunFam" id="2.60.120.10:FF:000074">
    <property type="entry name" value="Potassium channel KAT2"/>
    <property type="match status" value="1"/>
</dbReference>
<comment type="similarity">
    <text evidence="2 14">Belongs to the potassium channel family. Plant (TC 1.A.1.4) subfamily.</text>
</comment>
<dbReference type="Pfam" id="PF00027">
    <property type="entry name" value="cNMP_binding"/>
    <property type="match status" value="1"/>
</dbReference>
<dbReference type="Gene3D" id="1.25.40.20">
    <property type="entry name" value="Ankyrin repeat-containing domain"/>
    <property type="match status" value="1"/>
</dbReference>
<dbReference type="Gene3D" id="2.60.120.10">
    <property type="entry name" value="Jelly Rolls"/>
    <property type="match status" value="1"/>
</dbReference>
<evidence type="ECO:0000256" key="4">
    <source>
        <dbReference type="ARBA" id="ARBA00022538"/>
    </source>
</evidence>
<feature type="compositionally biased region" description="Polar residues" evidence="15">
    <location>
        <begin position="762"/>
        <end position="771"/>
    </location>
</feature>
<feature type="transmembrane region" description="Helical" evidence="14">
    <location>
        <begin position="85"/>
        <end position="105"/>
    </location>
</feature>
<dbReference type="InterPro" id="IPR021789">
    <property type="entry name" value="KHA_dom"/>
</dbReference>
<feature type="compositionally biased region" description="Basic residues" evidence="15">
    <location>
        <begin position="1"/>
        <end position="12"/>
    </location>
</feature>
<reference evidence="18 19" key="1">
    <citation type="submission" date="2019-08" db="EMBL/GenBank/DDBJ databases">
        <title>Draft genome sequences of two oriental melons (Cucumis melo L. var makuwa).</title>
        <authorList>
            <person name="Kwon S.-Y."/>
        </authorList>
    </citation>
    <scope>NUCLEOTIDE SEQUENCE [LARGE SCALE GENOMIC DNA]</scope>
    <source>
        <strain evidence="19">cv. Chang Bougi</strain>
        <tissue evidence="18">Leaf</tissue>
    </source>
</reference>
<evidence type="ECO:0000256" key="12">
    <source>
        <dbReference type="ARBA" id="ARBA00023303"/>
    </source>
</evidence>
<keyword evidence="5 14" id="KW-0812">Transmembrane</keyword>
<evidence type="ECO:0000313" key="18">
    <source>
        <dbReference type="EMBL" id="TYK31421.1"/>
    </source>
</evidence>
<evidence type="ECO:0000313" key="19">
    <source>
        <dbReference type="Proteomes" id="UP000321947"/>
    </source>
</evidence>
<keyword evidence="8 14" id="KW-0630">Potassium</keyword>
<feature type="domain" description="KHA" evidence="17">
    <location>
        <begin position="826"/>
        <end position="899"/>
    </location>
</feature>
<feature type="repeat" description="ANK" evidence="13">
    <location>
        <begin position="673"/>
        <end position="705"/>
    </location>
</feature>
<feature type="transmembrane region" description="Helical" evidence="14">
    <location>
        <begin position="117"/>
        <end position="136"/>
    </location>
</feature>
<keyword evidence="7 14" id="KW-0851">Voltage-gated channel</keyword>
<evidence type="ECO:0000259" key="17">
    <source>
        <dbReference type="PROSITE" id="PS51490"/>
    </source>
</evidence>
<dbReference type="SUPFAM" id="SSF81324">
    <property type="entry name" value="Voltage-gated potassium channels"/>
    <property type="match status" value="1"/>
</dbReference>
<evidence type="ECO:0000256" key="6">
    <source>
        <dbReference type="ARBA" id="ARBA00022826"/>
    </source>
</evidence>
<organism evidence="18 19">
    <name type="scientific">Cucumis melo var. makuwa</name>
    <name type="common">Oriental melon</name>
    <dbReference type="NCBI Taxonomy" id="1194695"/>
    <lineage>
        <taxon>Eukaryota</taxon>
        <taxon>Viridiplantae</taxon>
        <taxon>Streptophyta</taxon>
        <taxon>Embryophyta</taxon>
        <taxon>Tracheophyta</taxon>
        <taxon>Spermatophyta</taxon>
        <taxon>Magnoliopsida</taxon>
        <taxon>eudicotyledons</taxon>
        <taxon>Gunneridae</taxon>
        <taxon>Pentapetalae</taxon>
        <taxon>rosids</taxon>
        <taxon>fabids</taxon>
        <taxon>Cucurbitales</taxon>
        <taxon>Cucurbitaceae</taxon>
        <taxon>Benincaseae</taxon>
        <taxon>Cucumis</taxon>
    </lineage>
</organism>
<sequence>MSKQKWKKKKGLIGRSMCGSEQEKEIEQVARDHDGSHYSLDGSHYSLTGGILPPLGANGQSNRRIKLRRLTISPFDYNYRAWETFLIFLVLYTAWVCPFEFGFIPSPKGVLAVFDNVVNGFFAIDIVLTFFVAYLDKTTYLLVDDRKLIALRYAKSWLVLDVVSIIPSEVARAILPPSLQAYGYFNMLRLWRLRRVSSMFARLEKDRNYNYFMVRCAKLIFVCLFTVHFAACCFYLIAANYPDPTKTWLALSMEDFHTESLARRYVTSIYWSITTITTIGYGDLHPVNEQEVTFCVFYLFFILGLQAYLIGNMTNLIVHGTSRTRKFRDTIQASSNFANRNQLPVRLQEQMLAHLCLKFRTDLEGLQQQETVDSLPKAIRSSIALHLFYSLVDRTYLFNGVSTDLIFQLVTEMKAEYFPPKEDIILQNEAPTDFYIIVTGAVDLITQRNGMEEIVGEAKKGDVVGEIGVLSYKPQLFTVRTSRLSQLLRLNRTSFFNLVQASVGDGAIIMNNLLKRLKEIKDPIMEEILQEAEEALSRAKTEMPLTSYHAADSGDDLLLHQLLKRGSNPNEVDAKDGKTALHIAAAKGKEHCVALLLEYGANPNQRDFEGNVPVWQAIQGKHESIVKLLMDNGAKISSGNVAQFACTAAEQNSIDMLKSIIHCGGDITLPRSNGTTALHMAVCEGNSETVKFLLDQGADIDKPDVNGWTPRGLADHQGHEKIKELFSVKQAVHTPAAFHIPQDPESKYIKFPSESNMPPRISENSCPSPVQESMFYDRPPRRRSNNYQNSLVGFMTTNNTGERDILQRASLSFSNSRSMRTNYQPRVTLSCPETGNISGKVVLLPKSIQELREIGSRKYGIPIAMVLTKEGAEVEDTCLIRDGDHLVLVGDAGISHQKS</sequence>
<dbReference type="SUPFAM" id="SSF48403">
    <property type="entry name" value="Ankyrin repeat"/>
    <property type="match status" value="1"/>
</dbReference>
<dbReference type="SMART" id="SM00248">
    <property type="entry name" value="ANK"/>
    <property type="match status" value="5"/>
</dbReference>
<evidence type="ECO:0000256" key="15">
    <source>
        <dbReference type="SAM" id="MobiDB-lite"/>
    </source>
</evidence>
<comment type="function">
    <text evidence="14">Potassium channel.</text>
</comment>
<evidence type="ECO:0000256" key="9">
    <source>
        <dbReference type="ARBA" id="ARBA00022989"/>
    </source>
</evidence>
<dbReference type="Gene3D" id="1.10.287.70">
    <property type="match status" value="1"/>
</dbReference>
<gene>
    <name evidence="18" type="ORF">E5676_scaffold455G007300</name>
</gene>
<accession>A0A5D3E776</accession>
<dbReference type="PRINTS" id="PR01415">
    <property type="entry name" value="ANKYRIN"/>
</dbReference>
<dbReference type="CDD" id="cd00038">
    <property type="entry name" value="CAP_ED"/>
    <property type="match status" value="1"/>
</dbReference>
<dbReference type="PROSITE" id="PS50297">
    <property type="entry name" value="ANK_REP_REGION"/>
    <property type="match status" value="2"/>
</dbReference>
<dbReference type="SUPFAM" id="SSF51206">
    <property type="entry name" value="cAMP-binding domain-like"/>
    <property type="match status" value="1"/>
</dbReference>
<feature type="repeat" description="ANK" evidence="13">
    <location>
        <begin position="609"/>
        <end position="641"/>
    </location>
</feature>
<comment type="caution">
    <text evidence="18">The sequence shown here is derived from an EMBL/GenBank/DDBJ whole genome shotgun (WGS) entry which is preliminary data.</text>
</comment>
<dbReference type="InterPro" id="IPR045319">
    <property type="entry name" value="KAT/AKT"/>
</dbReference>
<dbReference type="InterPro" id="IPR003938">
    <property type="entry name" value="K_chnl_volt-dep_EAG/ELK/ERG"/>
</dbReference>
<dbReference type="InterPro" id="IPR014710">
    <property type="entry name" value="RmlC-like_jellyroll"/>
</dbReference>
<dbReference type="EMBL" id="SSTD01000141">
    <property type="protein sequence ID" value="TYK31421.1"/>
    <property type="molecule type" value="Genomic_DNA"/>
</dbReference>
<evidence type="ECO:0000256" key="10">
    <source>
        <dbReference type="ARBA" id="ARBA00023065"/>
    </source>
</evidence>
<dbReference type="PANTHER" id="PTHR45743">
    <property type="entry name" value="POTASSIUM CHANNEL AKT1"/>
    <property type="match status" value="1"/>
</dbReference>
<dbReference type="PROSITE" id="PS50042">
    <property type="entry name" value="CNMP_BINDING_3"/>
    <property type="match status" value="1"/>
</dbReference>
<feature type="domain" description="Cyclic nucleotide-binding" evidence="16">
    <location>
        <begin position="397"/>
        <end position="516"/>
    </location>
</feature>
<keyword evidence="6 14" id="KW-0631">Potassium channel</keyword>
<feature type="region of interest" description="Disordered" evidence="15">
    <location>
        <begin position="755"/>
        <end position="783"/>
    </location>
</feature>
<dbReference type="PANTHER" id="PTHR45743:SF2">
    <property type="entry name" value="POTASSIUM CHANNEL AKT1"/>
    <property type="match status" value="1"/>
</dbReference>
<dbReference type="InterPro" id="IPR000595">
    <property type="entry name" value="cNMP-bd_dom"/>
</dbReference>
<comment type="subcellular location">
    <subcellularLocation>
        <location evidence="1 14">Membrane</location>
        <topology evidence="1 14">Multi-pass membrane protein</topology>
    </subcellularLocation>
</comment>
<protein>
    <recommendedName>
        <fullName evidence="14">Potassium channel</fullName>
    </recommendedName>
</protein>
<evidence type="ECO:0000256" key="2">
    <source>
        <dbReference type="ARBA" id="ARBA00007929"/>
    </source>
</evidence>
<keyword evidence="11 14" id="KW-0472">Membrane</keyword>
<evidence type="ECO:0000256" key="7">
    <source>
        <dbReference type="ARBA" id="ARBA00022882"/>
    </source>
</evidence>
<keyword evidence="4 14" id="KW-0633">Potassium transport</keyword>
<keyword evidence="9 14" id="KW-1133">Transmembrane helix</keyword>
<feature type="transmembrane region" description="Helical" evidence="14">
    <location>
        <begin position="212"/>
        <end position="238"/>
    </location>
</feature>
<dbReference type="InterPro" id="IPR002110">
    <property type="entry name" value="Ankyrin_rpt"/>
</dbReference>
<dbReference type="PROSITE" id="PS50088">
    <property type="entry name" value="ANK_REPEAT"/>
    <property type="match status" value="3"/>
</dbReference>
<evidence type="ECO:0000256" key="8">
    <source>
        <dbReference type="ARBA" id="ARBA00022958"/>
    </source>
</evidence>
<evidence type="ECO:0000256" key="1">
    <source>
        <dbReference type="ARBA" id="ARBA00004141"/>
    </source>
</evidence>
<evidence type="ECO:0000256" key="3">
    <source>
        <dbReference type="ARBA" id="ARBA00022448"/>
    </source>
</evidence>
<dbReference type="FunFam" id="1.10.287.70:FF:000123">
    <property type="entry name" value="Potassium channel KAT3"/>
    <property type="match status" value="1"/>
</dbReference>